<evidence type="ECO:0000313" key="2">
    <source>
        <dbReference type="RefSeq" id="XP_025074384.1"/>
    </source>
</evidence>
<reference evidence="2" key="1">
    <citation type="submission" date="2025-08" db="UniProtKB">
        <authorList>
            <consortium name="RefSeq"/>
        </authorList>
    </citation>
    <scope>IDENTIFICATION</scope>
</reference>
<dbReference type="GeneID" id="105428526"/>
<gene>
    <name evidence="2" type="primary">LOC105428526</name>
</gene>
<dbReference type="Proteomes" id="UP000504615">
    <property type="component" value="Unplaced"/>
</dbReference>
<dbReference type="RefSeq" id="XP_025074384.1">
    <property type="nucleotide sequence ID" value="XM_025218599.1"/>
</dbReference>
<accession>A0A8N1S665</accession>
<organism evidence="1 2">
    <name type="scientific">Pogonomyrmex barbatus</name>
    <name type="common">red harvester ant</name>
    <dbReference type="NCBI Taxonomy" id="144034"/>
    <lineage>
        <taxon>Eukaryota</taxon>
        <taxon>Metazoa</taxon>
        <taxon>Ecdysozoa</taxon>
        <taxon>Arthropoda</taxon>
        <taxon>Hexapoda</taxon>
        <taxon>Insecta</taxon>
        <taxon>Pterygota</taxon>
        <taxon>Neoptera</taxon>
        <taxon>Endopterygota</taxon>
        <taxon>Hymenoptera</taxon>
        <taxon>Apocrita</taxon>
        <taxon>Aculeata</taxon>
        <taxon>Formicoidea</taxon>
        <taxon>Formicidae</taxon>
        <taxon>Myrmicinae</taxon>
        <taxon>Pogonomyrmex</taxon>
    </lineage>
</organism>
<evidence type="ECO:0000313" key="1">
    <source>
        <dbReference type="Proteomes" id="UP000504615"/>
    </source>
</evidence>
<proteinExistence type="predicted"/>
<sequence>MYNPVVRCLTQRSLKRPNRCIFANIEKRKVSLFSDWFCERHAFARASLTLTPGTARAGKVRSYSSRRRSLGWIPSRISDLISDLRVSILSGDSGRFTFVTVPTCNTGLFLSSEVIGHGICEYVREPSIKEKFNVGRCVIKGGTVTLV</sequence>
<protein>
    <submittedName>
        <fullName evidence="2">Uncharacterized protein LOC105428526 isoform X1</fullName>
    </submittedName>
</protein>
<name>A0A8N1S665_9HYME</name>
<keyword evidence="1" id="KW-1185">Reference proteome</keyword>
<dbReference type="AlphaFoldDB" id="A0A8N1S665"/>